<protein>
    <recommendedName>
        <fullName evidence="1">Dynamin stalk domain-containing protein</fullName>
    </recommendedName>
</protein>
<feature type="non-terminal residue" evidence="2">
    <location>
        <position position="1"/>
    </location>
</feature>
<comment type="caution">
    <text evidence="2">The sequence shown here is derived from an EMBL/GenBank/DDBJ whole genome shotgun (WGS) entry which is preliminary data.</text>
</comment>
<evidence type="ECO:0000313" key="2">
    <source>
        <dbReference type="EMBL" id="CAF1302240.1"/>
    </source>
</evidence>
<gene>
    <name evidence="2" type="ORF">XAT740_LOCUS28926</name>
</gene>
<dbReference type="Gene3D" id="3.40.50.300">
    <property type="entry name" value="P-loop containing nucleotide triphosphate hydrolases"/>
    <property type="match status" value="1"/>
</dbReference>
<dbReference type="Gene3D" id="1.20.120.1240">
    <property type="entry name" value="Dynamin, middle domain"/>
    <property type="match status" value="1"/>
</dbReference>
<dbReference type="InterPro" id="IPR022812">
    <property type="entry name" value="Dynamin"/>
</dbReference>
<dbReference type="PANTHER" id="PTHR11566:SF173">
    <property type="entry name" value="DYNAMIN-RELATED PROTEIN 4C"/>
    <property type="match status" value="1"/>
</dbReference>
<dbReference type="GO" id="GO:0003924">
    <property type="term" value="F:GTPase activity"/>
    <property type="evidence" value="ECO:0007669"/>
    <property type="project" value="TreeGrafter"/>
</dbReference>
<keyword evidence="3" id="KW-1185">Reference proteome</keyword>
<name>A0A815DJ06_ADIRI</name>
<dbReference type="PANTHER" id="PTHR11566">
    <property type="entry name" value="DYNAMIN"/>
    <property type="match status" value="1"/>
</dbReference>
<dbReference type="GO" id="GO:0008017">
    <property type="term" value="F:microtubule binding"/>
    <property type="evidence" value="ECO:0007669"/>
    <property type="project" value="TreeGrafter"/>
</dbReference>
<dbReference type="Proteomes" id="UP000663828">
    <property type="component" value="Unassembled WGS sequence"/>
</dbReference>
<reference evidence="2" key="1">
    <citation type="submission" date="2021-02" db="EMBL/GenBank/DDBJ databases">
        <authorList>
            <person name="Nowell W R."/>
        </authorList>
    </citation>
    <scope>NUCLEOTIDE SEQUENCE</scope>
</reference>
<proteinExistence type="predicted"/>
<evidence type="ECO:0000259" key="1">
    <source>
        <dbReference type="Pfam" id="PF01031"/>
    </source>
</evidence>
<dbReference type="GO" id="GO:0005737">
    <property type="term" value="C:cytoplasm"/>
    <property type="evidence" value="ECO:0007669"/>
    <property type="project" value="TreeGrafter"/>
</dbReference>
<accession>A0A815DJ06</accession>
<dbReference type="SUPFAM" id="SSF52540">
    <property type="entry name" value="P-loop containing nucleoside triphosphate hydrolases"/>
    <property type="match status" value="1"/>
</dbReference>
<feature type="domain" description="Dynamin stalk" evidence="1">
    <location>
        <begin position="60"/>
        <end position="355"/>
    </location>
</feature>
<dbReference type="InterPro" id="IPR000375">
    <property type="entry name" value="Dynamin_stalk"/>
</dbReference>
<dbReference type="GO" id="GO:0005874">
    <property type="term" value="C:microtubule"/>
    <property type="evidence" value="ECO:0007669"/>
    <property type="project" value="TreeGrafter"/>
</dbReference>
<dbReference type="Pfam" id="PF01031">
    <property type="entry name" value="Dynamin_M"/>
    <property type="match status" value="1"/>
</dbReference>
<evidence type="ECO:0000313" key="3">
    <source>
        <dbReference type="Proteomes" id="UP000663828"/>
    </source>
</evidence>
<dbReference type="InterPro" id="IPR027417">
    <property type="entry name" value="P-loop_NTPase"/>
</dbReference>
<dbReference type="GO" id="GO:0016020">
    <property type="term" value="C:membrane"/>
    <property type="evidence" value="ECO:0007669"/>
    <property type="project" value="TreeGrafter"/>
</dbReference>
<organism evidence="2 3">
    <name type="scientific">Adineta ricciae</name>
    <name type="common">Rotifer</name>
    <dbReference type="NCBI Taxonomy" id="249248"/>
    <lineage>
        <taxon>Eukaryota</taxon>
        <taxon>Metazoa</taxon>
        <taxon>Spiralia</taxon>
        <taxon>Gnathifera</taxon>
        <taxon>Rotifera</taxon>
        <taxon>Eurotatoria</taxon>
        <taxon>Bdelloidea</taxon>
        <taxon>Adinetida</taxon>
        <taxon>Adinetidae</taxon>
        <taxon>Adineta</taxon>
    </lineage>
</organism>
<dbReference type="AlphaFoldDB" id="A0A815DJ06"/>
<sequence>SPMTIVLHVIPSCIDFTTSESIRICQQYDPRCERQIIVASKIDKHDQGIGEKLQGIGAGSIYLSLGCVAVLNRKQEEIDGKVSFAEMRRREENFFRTNPAFLNVPKEYLGSRELVKKLVSIQQDRIRSILPTIIDEVKQKLQETRNILSQHPSAILTENDARIAFIEILRNYRTEVEKCCKGDYAIDTEKATNGFDPLNTQNWDERIAFHLKMFVKAISTQLHEILSKFSLTKQKTNIANIIDENYGGGLPNFPTSNIVQQLYQPCHKKLEEPCKQLVAYVAEYMVACLEYILKKVLPAEASYKDALIREISKTVKATIGKSKEKCLESVQQMLEMEERVFTVNPQYMKTFTEMKKSEPENDTLLGLRSYCSIVHARIVDHLSQLCDYWFVRNGLLTLDKKLNTAFTPAELLKIMKDLPIVEQKRAALKRSIDSMERALITAEEN</sequence>
<dbReference type="EMBL" id="CAJNOR010002495">
    <property type="protein sequence ID" value="CAF1302240.1"/>
    <property type="molecule type" value="Genomic_DNA"/>
</dbReference>